<dbReference type="KEGG" id="phu:Phum_PHUM401580"/>
<reference evidence="2" key="2">
    <citation type="submission" date="2007-04" db="EMBL/GenBank/DDBJ databases">
        <title>The genome of the human body louse.</title>
        <authorList>
            <consortium name="The Human Body Louse Genome Consortium"/>
            <person name="Kirkness E."/>
            <person name="Walenz B."/>
            <person name="Hass B."/>
            <person name="Bruggner R."/>
            <person name="Strausberg R."/>
        </authorList>
    </citation>
    <scope>NUCLEOTIDE SEQUENCE</scope>
    <source>
        <strain evidence="2">USDA</strain>
    </source>
</reference>
<dbReference type="InParanoid" id="E0VRQ8"/>
<dbReference type="HOGENOM" id="CLU_671395_0_0_1"/>
<reference evidence="2" key="1">
    <citation type="submission" date="2007-04" db="EMBL/GenBank/DDBJ databases">
        <title>Annotation of Pediculus humanus corporis strain USDA.</title>
        <authorList>
            <person name="Kirkness E."/>
            <person name="Hannick L."/>
            <person name="Hass B."/>
            <person name="Bruggner R."/>
            <person name="Lawson D."/>
            <person name="Bidwell S."/>
            <person name="Joardar V."/>
            <person name="Caler E."/>
            <person name="Walenz B."/>
            <person name="Inman J."/>
            <person name="Schobel S."/>
            <person name="Galinsky K."/>
            <person name="Amedeo P."/>
            <person name="Strausberg R."/>
        </authorList>
    </citation>
    <scope>NUCLEOTIDE SEQUENCE</scope>
    <source>
        <strain evidence="2">USDA</strain>
    </source>
</reference>
<dbReference type="EMBL" id="AAZO01004727">
    <property type="status" value="NOT_ANNOTATED_CDS"/>
    <property type="molecule type" value="Genomic_DNA"/>
</dbReference>
<dbReference type="RefSeq" id="XP_002428802.1">
    <property type="nucleotide sequence ID" value="XM_002428757.1"/>
</dbReference>
<keyword evidence="4" id="KW-1185">Reference proteome</keyword>
<dbReference type="OrthoDB" id="6582473at2759"/>
<reference evidence="3" key="3">
    <citation type="submission" date="2020-05" db="UniProtKB">
        <authorList>
            <consortium name="EnsemblMetazoa"/>
        </authorList>
    </citation>
    <scope>IDENTIFICATION</scope>
    <source>
        <strain evidence="3">USDA</strain>
    </source>
</reference>
<gene>
    <name evidence="3" type="primary">8231062</name>
    <name evidence="2" type="ORF">Phum_PHUM401580</name>
</gene>
<dbReference type="EMBL" id="DS235494">
    <property type="protein sequence ID" value="EEB16064.1"/>
    <property type="molecule type" value="Genomic_DNA"/>
</dbReference>
<accession>E0VRQ8</accession>
<dbReference type="Proteomes" id="UP000009046">
    <property type="component" value="Unassembled WGS sequence"/>
</dbReference>
<proteinExistence type="predicted"/>
<dbReference type="EnsemblMetazoa" id="PHUM401580-RA">
    <property type="protein sequence ID" value="PHUM401580-PA"/>
    <property type="gene ID" value="PHUM401580"/>
</dbReference>
<evidence type="ECO:0000313" key="4">
    <source>
        <dbReference type="Proteomes" id="UP000009046"/>
    </source>
</evidence>
<feature type="compositionally biased region" description="Basic residues" evidence="1">
    <location>
        <begin position="381"/>
        <end position="396"/>
    </location>
</feature>
<dbReference type="VEuPathDB" id="VectorBase:PHUM401580"/>
<organism>
    <name type="scientific">Pediculus humanus subsp. corporis</name>
    <name type="common">Body louse</name>
    <dbReference type="NCBI Taxonomy" id="121224"/>
    <lineage>
        <taxon>Eukaryota</taxon>
        <taxon>Metazoa</taxon>
        <taxon>Ecdysozoa</taxon>
        <taxon>Arthropoda</taxon>
        <taxon>Hexapoda</taxon>
        <taxon>Insecta</taxon>
        <taxon>Pterygota</taxon>
        <taxon>Neoptera</taxon>
        <taxon>Paraneoptera</taxon>
        <taxon>Psocodea</taxon>
        <taxon>Troctomorpha</taxon>
        <taxon>Phthiraptera</taxon>
        <taxon>Anoplura</taxon>
        <taxon>Pediculidae</taxon>
        <taxon>Pediculus</taxon>
    </lineage>
</organism>
<evidence type="ECO:0000256" key="1">
    <source>
        <dbReference type="SAM" id="MobiDB-lite"/>
    </source>
</evidence>
<name>E0VRQ8_PEDHC</name>
<feature type="region of interest" description="Disordered" evidence="1">
    <location>
        <begin position="374"/>
        <end position="410"/>
    </location>
</feature>
<evidence type="ECO:0000313" key="2">
    <source>
        <dbReference type="EMBL" id="EEB16064.1"/>
    </source>
</evidence>
<dbReference type="GeneID" id="8231062"/>
<evidence type="ECO:0000313" key="3">
    <source>
        <dbReference type="EnsemblMetazoa" id="PHUM401580-PA"/>
    </source>
</evidence>
<sequence length="410" mass="47076">MGGIVILPNSNQIRKGKFIGFGNNDMLMDIFDDAEDPLPMISKSNNNNNNNKPKKFEVNETTSARSILHNKGQHNKINNENPLLTPETFKYLLNTSGDNTLSPRPPMPNTVVVYDTELEKHYNVSQTQQMGNGTDVKIFWGSVEDAVDSIPFLPFEVNIPDMLSAMSTFFANYMPFINRFTNQNHPRLPLKLVNNQTNVKELGTYYKTYVSEQSPDVSISSRREYNSVPKLKTGKRKQNNNNRRKFYKNKNSTTSFADKIFKLPNLSRTTTVSPLPPNPDSKLWHVLGTDSKETFKLKNMPITRKRIRIADREIFNFKNSDISNSPIMILNVPQRPITQFKVVHQNQFDKKIQSEKNDGIYEFDSSTVKLPSSLQQYENKRKLKNKNKKKSSSKRSGRSDLNEEEITSTH</sequence>
<dbReference type="CTD" id="8231062"/>
<protein>
    <submittedName>
        <fullName evidence="2 3">Uncharacterized protein</fullName>
    </submittedName>
</protein>
<dbReference type="AlphaFoldDB" id="E0VRQ8"/>